<evidence type="ECO:0000313" key="3">
    <source>
        <dbReference type="EMBL" id="CCG83946.1"/>
    </source>
</evidence>
<evidence type="ECO:0000256" key="1">
    <source>
        <dbReference type="SAM" id="MobiDB-lite"/>
    </source>
</evidence>
<comment type="caution">
    <text evidence="3">The sequence shown here is derived from an EMBL/GenBank/DDBJ whole genome shotgun (WGS) entry which is preliminary data.</text>
</comment>
<organism evidence="3 4">
    <name type="scientific">Taphrina deformans (strain PYCC 5710 / ATCC 11124 / CBS 356.35 / IMI 108563 / JCM 9778 / NBRC 8474)</name>
    <name type="common">Peach leaf curl fungus</name>
    <name type="synonym">Lalaria deformans</name>
    <dbReference type="NCBI Taxonomy" id="1097556"/>
    <lineage>
        <taxon>Eukaryota</taxon>
        <taxon>Fungi</taxon>
        <taxon>Dikarya</taxon>
        <taxon>Ascomycota</taxon>
        <taxon>Taphrinomycotina</taxon>
        <taxon>Taphrinomycetes</taxon>
        <taxon>Taphrinales</taxon>
        <taxon>Taphrinaceae</taxon>
        <taxon>Taphrina</taxon>
    </lineage>
</organism>
<keyword evidence="4" id="KW-1185">Reference proteome</keyword>
<name>R4XDI9_TAPDE</name>
<reference evidence="3 4" key="1">
    <citation type="journal article" date="2013" name="MBio">
        <title>Genome sequencing of the plant pathogen Taphrina deformans, the causal agent of peach leaf curl.</title>
        <authorList>
            <person name="Cisse O.H."/>
            <person name="Almeida J.M.G.C.F."/>
            <person name="Fonseca A."/>
            <person name="Kumar A.A."/>
            <person name="Salojaervi J."/>
            <person name="Overmyer K."/>
            <person name="Hauser P.M."/>
            <person name="Pagni M."/>
        </authorList>
    </citation>
    <scope>NUCLEOTIDE SEQUENCE [LARGE SCALE GENOMIC DNA]</scope>
    <source>
        <strain evidence="4">PYCC 5710 / ATCC 11124 / CBS 356.35 / IMI 108563 / JCM 9778 / NBRC 8474</strain>
    </source>
</reference>
<dbReference type="EMBL" id="CAHR02000190">
    <property type="protein sequence ID" value="CCG83946.1"/>
    <property type="molecule type" value="Genomic_DNA"/>
</dbReference>
<dbReference type="Pfam" id="PF10358">
    <property type="entry name" value="NT-C2"/>
    <property type="match status" value="1"/>
</dbReference>
<feature type="compositionally biased region" description="Basic residues" evidence="1">
    <location>
        <begin position="347"/>
        <end position="356"/>
    </location>
</feature>
<dbReference type="OrthoDB" id="3365224at2759"/>
<dbReference type="AlphaFoldDB" id="R4XDI9"/>
<dbReference type="STRING" id="1097556.R4XDI9"/>
<proteinExistence type="predicted"/>
<dbReference type="eggNOG" id="ENOG502QRRN">
    <property type="taxonomic scope" value="Eukaryota"/>
</dbReference>
<dbReference type="InterPro" id="IPR019448">
    <property type="entry name" value="NT-C2"/>
</dbReference>
<dbReference type="PANTHER" id="PTHR21456">
    <property type="entry name" value="FAMILY WITH SEQUENCE SIMILARITY 102"/>
    <property type="match status" value="1"/>
</dbReference>
<gene>
    <name evidence="3" type="ORF">TAPDE_004292</name>
</gene>
<dbReference type="Proteomes" id="UP000013776">
    <property type="component" value="Unassembled WGS sequence"/>
</dbReference>
<evidence type="ECO:0000313" key="4">
    <source>
        <dbReference type="Proteomes" id="UP000013776"/>
    </source>
</evidence>
<dbReference type="InterPro" id="IPR039931">
    <property type="entry name" value="EEIG1/2-like"/>
</dbReference>
<dbReference type="PANTHER" id="PTHR21456:SF1">
    <property type="entry name" value="C2 NT-TYPE DOMAIN-CONTAINING PROTEIN"/>
    <property type="match status" value="1"/>
</dbReference>
<protein>
    <recommendedName>
        <fullName evidence="2">C2 NT-type domain-containing protein</fullName>
    </recommendedName>
</protein>
<dbReference type="VEuPathDB" id="FungiDB:TAPDE_004292"/>
<evidence type="ECO:0000259" key="2">
    <source>
        <dbReference type="PROSITE" id="PS51840"/>
    </source>
</evidence>
<feature type="region of interest" description="Disordered" evidence="1">
    <location>
        <begin position="314"/>
        <end position="378"/>
    </location>
</feature>
<accession>R4XDI9</accession>
<dbReference type="PROSITE" id="PS51840">
    <property type="entry name" value="C2_NT"/>
    <property type="match status" value="1"/>
</dbReference>
<feature type="compositionally biased region" description="Basic residues" evidence="1">
    <location>
        <begin position="321"/>
        <end position="332"/>
    </location>
</feature>
<sequence>MMPLLWRIGSNAKASFLSASGHLAPQSALIGNIPASLAGWWDDDTFPPEDTSIPAWRSLTQSCFEGFTKYVPTSSVAPWRTQIRHPRKMSLLVPKNRKPKFRVHLSIQDLTNVPLVSGLVHVRWHLQDSIRSEARGKTERSPIQDHKVEWGYENSWIVKMVIDKGNNLQEAIIDFEVYQEMYGGKERHALGKLDLNLAEYAGSSEVVSTRYLLQNSKVNSTLKLSIYLEQLSGDTDFAVPEMKKAQVFGGITGILSDGKDIKKRDEEYGSGHDNTADRVAMQLEQDVYRDSILRRWQEQAGELNPASVVEDIFNGSDGWVKPHHHHHHHQHHQGGGDDDDNDDGRESRHRRQHPHKPHVDYLPQKVVSRMGPGEGPRDLADWSVEKHDFEADEMLRSLSWTIDPKQVARHVGKSLEQRQEELTT</sequence>
<feature type="domain" description="C2 NT-type" evidence="2">
    <location>
        <begin position="91"/>
        <end position="230"/>
    </location>
</feature>